<organism evidence="1 2">
    <name type="scientific">Rhododendron molle</name>
    <name type="common">Chinese azalea</name>
    <name type="synonym">Azalea mollis</name>
    <dbReference type="NCBI Taxonomy" id="49168"/>
    <lineage>
        <taxon>Eukaryota</taxon>
        <taxon>Viridiplantae</taxon>
        <taxon>Streptophyta</taxon>
        <taxon>Embryophyta</taxon>
        <taxon>Tracheophyta</taxon>
        <taxon>Spermatophyta</taxon>
        <taxon>Magnoliopsida</taxon>
        <taxon>eudicotyledons</taxon>
        <taxon>Gunneridae</taxon>
        <taxon>Pentapetalae</taxon>
        <taxon>asterids</taxon>
        <taxon>Ericales</taxon>
        <taxon>Ericaceae</taxon>
        <taxon>Ericoideae</taxon>
        <taxon>Rhodoreae</taxon>
        <taxon>Rhododendron</taxon>
    </lineage>
</organism>
<accession>A0ACC0PVK4</accession>
<keyword evidence="2" id="KW-1185">Reference proteome</keyword>
<evidence type="ECO:0000313" key="2">
    <source>
        <dbReference type="Proteomes" id="UP001062846"/>
    </source>
</evidence>
<dbReference type="EMBL" id="CM046389">
    <property type="protein sequence ID" value="KAI8569042.1"/>
    <property type="molecule type" value="Genomic_DNA"/>
</dbReference>
<sequence>MKMSKKTPLVFLDVSIDGDPAERMVFELFSDVAPKTAENFRALCTGEKGISSKTGRPLHYKGSFFHRIVNGSLVQNWFLSSSCHCLCCRMEANGHDCLSCDVVLRVVIFLNETGVSEKAYMARNFQFMLAVMGQLWLNRCLIDEPPSKLKHDQRGLLSMALADRDARGSLFIITFKANHHLDRKYVVFGKLVEGHDVLEKIENVGDEVGRPSVTVKIISCGELLEEKMKVNKAKMGKDASSEAISHEVRRRRKHKKSLKGRRKRRKRYYTSTSESDTSSDSEMESERKRKKRYYSSTSESDTSSDSEMESESDSDSDSDTSSSSDLSSSSDDRRKKRKRSSRRDRYRHGKRRDKRRGRKRRRHDKRSKRRSKRASDSLTDTESKSRSERSSEDGNADVEGPDRKHKTRTQISVGNQSPLAVEGPNPSKNGVTTDMFEREEGELSKENGERRSNGVDLQTNLADDSPAKSRSHSITARRTRSKSMSISPMKKLAKSQSLSPRKSLSRSPSVDKSPIQAPRSSRSLSRSPVRRSASRSPPVRGKKGRSISRSPLNSPPRRNLSRTPPRTSSRKSSRTVSRSPVRAVERSLSRSPVRSSRRSVSRSSGRAPSRRSASRSPVRAPTRNNRRSYSKSPVSDRGRNLSRSPSLDGSPKRIRRGRGFSERFSYARRYRSPSPDRSPVRSYRYGSRIDRDRFYRRSPRRYRSPPRARTPPRSAVCLLLLVKFTVCFISLFFLYTEAEEAGRGVPYHGAQSVTVIAAVTAAVLFATVLLSRHPESTIPHMLRGGGHLLAPESHQYQAPHSTPNRPRRQAKTGQGHFLEAPKLGRRAWSLMEMVLPTLATDKDRLALTVVVCVDKSVARKFFFFYVSSQGDVWEREFGRLSGMSFGFDVGRNFRDV</sequence>
<proteinExistence type="predicted"/>
<name>A0ACC0PVK4_RHOML</name>
<evidence type="ECO:0000313" key="1">
    <source>
        <dbReference type="EMBL" id="KAI8569042.1"/>
    </source>
</evidence>
<reference evidence="1" key="1">
    <citation type="submission" date="2022-02" db="EMBL/GenBank/DDBJ databases">
        <title>Plant Genome Project.</title>
        <authorList>
            <person name="Zhang R.-G."/>
        </authorList>
    </citation>
    <scope>NUCLEOTIDE SEQUENCE</scope>
    <source>
        <strain evidence="1">AT1</strain>
    </source>
</reference>
<protein>
    <submittedName>
        <fullName evidence="1">Uncharacterized protein</fullName>
    </submittedName>
</protein>
<comment type="caution">
    <text evidence="1">The sequence shown here is derived from an EMBL/GenBank/DDBJ whole genome shotgun (WGS) entry which is preliminary data.</text>
</comment>
<dbReference type="Proteomes" id="UP001062846">
    <property type="component" value="Chromosome 2"/>
</dbReference>
<gene>
    <name evidence="1" type="ORF">RHMOL_Rhmol02G0247300</name>
</gene>